<dbReference type="PANTHER" id="PTHR11795:SF450">
    <property type="entry name" value="ABC TRANSPORTER PERMEASE PROTEIN"/>
    <property type="match status" value="1"/>
</dbReference>
<feature type="transmembrane region" description="Helical" evidence="9">
    <location>
        <begin position="589"/>
        <end position="614"/>
    </location>
</feature>
<dbReference type="InterPro" id="IPR001851">
    <property type="entry name" value="ABC_transp_permease"/>
</dbReference>
<evidence type="ECO:0000256" key="4">
    <source>
        <dbReference type="ARBA" id="ARBA00022692"/>
    </source>
</evidence>
<gene>
    <name evidence="10" type="ORF">HGA15_15890</name>
</gene>
<sequence>MDQFLAFGIVGLSTAAVYAVIGSGLVLTHTTTGIFNFAHGAAGMMAAFSYWQLTTGWGVPVPVALAIVLLVLAPLSGLLVERALRAVQGLGDAEKLVMTVALLSGLIATARWIWDPMRARTLPTFFADAEPIRLGAATVTWHQALTMLVAIAVAVALRVLLFNTRTGAEMRATVDDRALAGLTGADPVRANRVAWILGIELAAVGGILIAPTVSLDASTLSLLIVSAYTAAIFGRLRSLPMTFLGAIVVGLMESYLTGYLPQNEYLPGLRLAAPALLLFAALLLFPHGRLRGRDRKLSPVPTPSRSGALFFAAVIVILGLIVATTLGESDLIAYGPMFAFGVIALSFVPLSGYAGQISLCQLSMAGIGAIAYGQLAPDGELWGLFAAVAISALAGTVIAIPALRLSGVYLALGTAAFAVVLDRWIFTLPSFDIAGVEISFFDQGSVEIFGPNLFGLRLDTAAGITVFAAVCLAVATLGVAALRRGRFGRRLIALRDSEAAYATLGGNLLRAKVAVFALSAGLAGLGGALFGMQMGSVTPEQFNFVAGLPIFLVAVFAGLGALGNGLFVGVALYGPMLAIPVLFPSTENLVHVLPALAGIAFGGGVVSHGAIARIREGFEAAIRNRVTLVLMVAVPVALWLVRLAGVIDGWMFFWGSFLAVFAIRIRANNREQRAGAGEPDVPVEWWGVKRPWRPEDKEVLDHAITSGRQ</sequence>
<feature type="transmembrane region" description="Helical" evidence="9">
    <location>
        <begin position="63"/>
        <end position="84"/>
    </location>
</feature>
<dbReference type="CDD" id="cd06581">
    <property type="entry name" value="TM_PBP1_LivM_like"/>
    <property type="match status" value="1"/>
</dbReference>
<evidence type="ECO:0000256" key="6">
    <source>
        <dbReference type="ARBA" id="ARBA00022989"/>
    </source>
</evidence>
<evidence type="ECO:0000256" key="5">
    <source>
        <dbReference type="ARBA" id="ARBA00022970"/>
    </source>
</evidence>
<feature type="transmembrane region" description="Helical" evidence="9">
    <location>
        <begin position="513"/>
        <end position="535"/>
    </location>
</feature>
<feature type="transmembrane region" description="Helical" evidence="9">
    <location>
        <begin position="267"/>
        <end position="285"/>
    </location>
</feature>
<organism evidence="10 11">
    <name type="scientific">Nocardia flavorosea</name>
    <dbReference type="NCBI Taxonomy" id="53429"/>
    <lineage>
        <taxon>Bacteria</taxon>
        <taxon>Bacillati</taxon>
        <taxon>Actinomycetota</taxon>
        <taxon>Actinomycetes</taxon>
        <taxon>Mycobacteriales</taxon>
        <taxon>Nocardiaceae</taxon>
        <taxon>Nocardia</taxon>
    </lineage>
</organism>
<dbReference type="AlphaFoldDB" id="A0A846YKC0"/>
<evidence type="ECO:0000256" key="9">
    <source>
        <dbReference type="SAM" id="Phobius"/>
    </source>
</evidence>
<dbReference type="GO" id="GO:0015658">
    <property type="term" value="F:branched-chain amino acid transmembrane transporter activity"/>
    <property type="evidence" value="ECO:0007669"/>
    <property type="project" value="InterPro"/>
</dbReference>
<keyword evidence="7 9" id="KW-0472">Membrane</keyword>
<feature type="transmembrane region" description="Helical" evidence="9">
    <location>
        <begin position="357"/>
        <end position="375"/>
    </location>
</feature>
<feature type="transmembrane region" description="Helical" evidence="9">
    <location>
        <begin position="243"/>
        <end position="261"/>
    </location>
</feature>
<feature type="transmembrane region" description="Helical" evidence="9">
    <location>
        <begin position="193"/>
        <end position="213"/>
    </location>
</feature>
<dbReference type="PANTHER" id="PTHR11795">
    <property type="entry name" value="BRANCHED-CHAIN AMINO ACID TRANSPORT SYSTEM PERMEASE PROTEIN LIVH"/>
    <property type="match status" value="1"/>
</dbReference>
<evidence type="ECO:0000313" key="10">
    <source>
        <dbReference type="EMBL" id="NKY57608.1"/>
    </source>
</evidence>
<feature type="transmembrane region" description="Helical" evidence="9">
    <location>
        <begin position="141"/>
        <end position="161"/>
    </location>
</feature>
<dbReference type="InterPro" id="IPR052157">
    <property type="entry name" value="BCAA_transport_permease"/>
</dbReference>
<protein>
    <submittedName>
        <fullName evidence="10">ABC transporter permease</fullName>
    </submittedName>
</protein>
<feature type="transmembrane region" description="Helical" evidence="9">
    <location>
        <begin position="332"/>
        <end position="350"/>
    </location>
</feature>
<evidence type="ECO:0000256" key="2">
    <source>
        <dbReference type="ARBA" id="ARBA00022448"/>
    </source>
</evidence>
<keyword evidence="6 9" id="KW-1133">Transmembrane helix</keyword>
<feature type="transmembrane region" description="Helical" evidence="9">
    <location>
        <begin position="306"/>
        <end position="326"/>
    </location>
</feature>
<keyword evidence="5" id="KW-0029">Amino-acid transport</keyword>
<feature type="transmembrane region" description="Helical" evidence="9">
    <location>
        <begin position="381"/>
        <end position="400"/>
    </location>
</feature>
<feature type="transmembrane region" description="Helical" evidence="9">
    <location>
        <begin position="650"/>
        <end position="667"/>
    </location>
</feature>
<dbReference type="Pfam" id="PF02653">
    <property type="entry name" value="BPD_transp_2"/>
    <property type="match status" value="2"/>
</dbReference>
<proteinExistence type="inferred from homology"/>
<dbReference type="EMBL" id="JAAXOT010000007">
    <property type="protein sequence ID" value="NKY57608.1"/>
    <property type="molecule type" value="Genomic_DNA"/>
</dbReference>
<dbReference type="GO" id="GO:0006865">
    <property type="term" value="P:amino acid transport"/>
    <property type="evidence" value="ECO:0007669"/>
    <property type="project" value="UniProtKB-KW"/>
</dbReference>
<comment type="subcellular location">
    <subcellularLocation>
        <location evidence="1">Cell membrane</location>
        <topology evidence="1">Multi-pass membrane protein</topology>
    </subcellularLocation>
</comment>
<evidence type="ECO:0000256" key="3">
    <source>
        <dbReference type="ARBA" id="ARBA00022475"/>
    </source>
</evidence>
<dbReference type="GO" id="GO:0005886">
    <property type="term" value="C:plasma membrane"/>
    <property type="evidence" value="ECO:0007669"/>
    <property type="project" value="UniProtKB-SubCell"/>
</dbReference>
<feature type="transmembrane region" description="Helical" evidence="9">
    <location>
        <begin position="566"/>
        <end position="583"/>
    </location>
</feature>
<evidence type="ECO:0000313" key="11">
    <source>
        <dbReference type="Proteomes" id="UP000570678"/>
    </source>
</evidence>
<evidence type="ECO:0000256" key="1">
    <source>
        <dbReference type="ARBA" id="ARBA00004651"/>
    </source>
</evidence>
<keyword evidence="4 9" id="KW-0812">Transmembrane</keyword>
<dbReference type="InterPro" id="IPR043428">
    <property type="entry name" value="LivM-like"/>
</dbReference>
<feature type="transmembrane region" description="Helical" evidence="9">
    <location>
        <begin position="34"/>
        <end position="51"/>
    </location>
</feature>
<reference evidence="10 11" key="1">
    <citation type="submission" date="2020-04" db="EMBL/GenBank/DDBJ databases">
        <title>MicrobeNet Type strains.</title>
        <authorList>
            <person name="Nicholson A.C."/>
        </authorList>
    </citation>
    <scope>NUCLEOTIDE SEQUENCE [LARGE SCALE GENOMIC DNA]</scope>
    <source>
        <strain evidence="10 11">JCM 3332</strain>
    </source>
</reference>
<feature type="transmembrane region" description="Helical" evidence="9">
    <location>
        <begin position="461"/>
        <end position="482"/>
    </location>
</feature>
<name>A0A846YKC0_9NOCA</name>
<keyword evidence="11" id="KW-1185">Reference proteome</keyword>
<feature type="transmembrane region" description="Helical" evidence="9">
    <location>
        <begin position="219"/>
        <end position="236"/>
    </location>
</feature>
<feature type="transmembrane region" description="Helical" evidence="9">
    <location>
        <begin position="541"/>
        <end position="559"/>
    </location>
</feature>
<evidence type="ECO:0000256" key="8">
    <source>
        <dbReference type="ARBA" id="ARBA00037998"/>
    </source>
</evidence>
<feature type="transmembrane region" description="Helical" evidence="9">
    <location>
        <begin position="626"/>
        <end position="644"/>
    </location>
</feature>
<comment type="similarity">
    <text evidence="8">Belongs to the binding-protein-dependent transport system permease family. LivHM subfamily.</text>
</comment>
<feature type="transmembrane region" description="Helical" evidence="9">
    <location>
        <begin position="96"/>
        <end position="114"/>
    </location>
</feature>
<keyword evidence="3" id="KW-1003">Cell membrane</keyword>
<feature type="transmembrane region" description="Helical" evidence="9">
    <location>
        <begin position="407"/>
        <end position="426"/>
    </location>
</feature>
<accession>A0A846YKC0</accession>
<dbReference type="RefSeq" id="WP_062975526.1">
    <property type="nucleotide sequence ID" value="NZ_JAAXOT010000007.1"/>
</dbReference>
<comment type="caution">
    <text evidence="10">The sequence shown here is derived from an EMBL/GenBank/DDBJ whole genome shotgun (WGS) entry which is preliminary data.</text>
</comment>
<dbReference type="Proteomes" id="UP000570678">
    <property type="component" value="Unassembled WGS sequence"/>
</dbReference>
<feature type="transmembrane region" description="Helical" evidence="9">
    <location>
        <begin position="6"/>
        <end position="27"/>
    </location>
</feature>
<dbReference type="CDD" id="cd06582">
    <property type="entry name" value="TM_PBP1_LivH_like"/>
    <property type="match status" value="1"/>
</dbReference>
<evidence type="ECO:0000256" key="7">
    <source>
        <dbReference type="ARBA" id="ARBA00023136"/>
    </source>
</evidence>
<keyword evidence="2" id="KW-0813">Transport</keyword>